<reference evidence="1 2" key="1">
    <citation type="submission" date="2014-06" db="EMBL/GenBank/DDBJ databases">
        <title>Draft genome sequence of iron oxidizing acidophile Leptospirillum ferriphilum DSM14647.</title>
        <authorList>
            <person name="Cardenas J.P."/>
            <person name="Lazcano M."/>
            <person name="Ossandon F.J."/>
            <person name="Corbett M."/>
            <person name="Holmes D.S."/>
            <person name="Watkin E."/>
        </authorList>
    </citation>
    <scope>NUCLEOTIDE SEQUENCE [LARGE SCALE GENOMIC DNA]</scope>
    <source>
        <strain evidence="1 2">DSM 14647</strain>
    </source>
</reference>
<gene>
    <name evidence="1" type="ORF">LptCag_0669</name>
</gene>
<proteinExistence type="predicted"/>
<organism evidence="1 2">
    <name type="scientific">Leptospirillum ferriphilum</name>
    <dbReference type="NCBI Taxonomy" id="178606"/>
    <lineage>
        <taxon>Bacteria</taxon>
        <taxon>Pseudomonadati</taxon>
        <taxon>Nitrospirota</taxon>
        <taxon>Nitrospiria</taxon>
        <taxon>Nitrospirales</taxon>
        <taxon>Nitrospiraceae</taxon>
        <taxon>Leptospirillum</taxon>
    </lineage>
</organism>
<dbReference type="PATRIC" id="fig|178606.4.peg.1202"/>
<protein>
    <submittedName>
        <fullName evidence="1">Cytochrome c class I</fullName>
    </submittedName>
</protein>
<comment type="caution">
    <text evidence="1">The sequence shown here is derived from an EMBL/GenBank/DDBJ whole genome shotgun (WGS) entry which is preliminary data.</text>
</comment>
<dbReference type="AlphaFoldDB" id="A0A094W958"/>
<sequence length="100" mass="10756">MDPSPRNFTNHQFDQVRTAGEMVWVVSNGSPLQPAMVGFVSAGQITDKQAWEAVMYERSLGCGGDMDCVTGSADWVGKQPVHEEAASSLKPEYIGVASAH</sequence>
<name>A0A094W958_9BACT</name>
<dbReference type="EMBL" id="JPGK01000004">
    <property type="protein sequence ID" value="KGA94043.1"/>
    <property type="molecule type" value="Genomic_DNA"/>
</dbReference>
<accession>A0A094W958</accession>
<evidence type="ECO:0000313" key="2">
    <source>
        <dbReference type="Proteomes" id="UP000029452"/>
    </source>
</evidence>
<evidence type="ECO:0000313" key="1">
    <source>
        <dbReference type="EMBL" id="KGA94043.1"/>
    </source>
</evidence>
<dbReference type="Proteomes" id="UP000029452">
    <property type="component" value="Unassembled WGS sequence"/>
</dbReference>